<sequence>MISPEGLLAIAIGAVPGALVRYYVGLWSDRRFGTLVFGTLSVNLMGAFLMGLLSHVLARWGAPQWLSYGITVGFLGSLTTFSTFTLEVSNLRREGYPRIAWFYWLSTPILGFLCVEAGIGLSHLFEMGLAADAGQ</sequence>
<evidence type="ECO:0000256" key="5">
    <source>
        <dbReference type="ARBA" id="ARBA00023136"/>
    </source>
</evidence>
<keyword evidence="12" id="KW-1185">Reference proteome</keyword>
<feature type="transmembrane region" description="Helical" evidence="10">
    <location>
        <begin position="100"/>
        <end position="125"/>
    </location>
</feature>
<feature type="binding site" evidence="10">
    <location>
        <position position="76"/>
    </location>
    <ligand>
        <name>Na(+)</name>
        <dbReference type="ChEBI" id="CHEBI:29101"/>
        <note>structural</note>
    </ligand>
</feature>
<feature type="transmembrane region" description="Helical" evidence="10">
    <location>
        <begin position="65"/>
        <end position="88"/>
    </location>
</feature>
<dbReference type="Pfam" id="PF02537">
    <property type="entry name" value="CRCB"/>
    <property type="match status" value="1"/>
</dbReference>
<dbReference type="KEGG" id="tsq:D3A95_13115"/>
<evidence type="ECO:0000256" key="2">
    <source>
        <dbReference type="ARBA" id="ARBA00022475"/>
    </source>
</evidence>
<keyword evidence="10" id="KW-0915">Sodium</keyword>
<dbReference type="EMBL" id="CP032152">
    <property type="protein sequence ID" value="QLL29698.1"/>
    <property type="molecule type" value="Genomic_DNA"/>
</dbReference>
<accession>A0A7D6JJK7</accession>
<comment type="catalytic activity">
    <reaction evidence="8">
        <text>fluoride(in) = fluoride(out)</text>
        <dbReference type="Rhea" id="RHEA:76159"/>
        <dbReference type="ChEBI" id="CHEBI:17051"/>
    </reaction>
    <physiologicalReaction direction="left-to-right" evidence="8">
        <dbReference type="Rhea" id="RHEA:76160"/>
    </physiologicalReaction>
</comment>
<keyword evidence="10" id="KW-0479">Metal-binding</keyword>
<reference evidence="12" key="1">
    <citation type="submission" date="2018-09" db="EMBL/GenBank/DDBJ databases">
        <title>Complete genome sequence of thermophilic cyanobacteria strain Thermosynechococcus elongatus PKUAC-SCTE542.</title>
        <authorList>
            <person name="Liang Y."/>
            <person name="Tang J."/>
            <person name="Daroch M."/>
        </authorList>
    </citation>
    <scope>NUCLEOTIDE SEQUENCE [LARGE SCALE GENOMIC DNA]</scope>
    <source>
        <strain evidence="12">E542</strain>
    </source>
</reference>
<dbReference type="InterPro" id="IPR003691">
    <property type="entry name" value="FluC"/>
</dbReference>
<evidence type="ECO:0000256" key="1">
    <source>
        <dbReference type="ARBA" id="ARBA00004651"/>
    </source>
</evidence>
<evidence type="ECO:0000256" key="4">
    <source>
        <dbReference type="ARBA" id="ARBA00022989"/>
    </source>
</evidence>
<comment type="subcellular location">
    <subcellularLocation>
        <location evidence="1 10">Cell membrane</location>
        <topology evidence="1 10">Multi-pass membrane protein</topology>
    </subcellularLocation>
</comment>
<feature type="binding site" evidence="10">
    <location>
        <position position="79"/>
    </location>
    <ligand>
        <name>Na(+)</name>
        <dbReference type="ChEBI" id="CHEBI:29101"/>
        <note>structural</note>
    </ligand>
</feature>
<dbReference type="Proteomes" id="UP000261812">
    <property type="component" value="Chromosome"/>
</dbReference>
<evidence type="ECO:0000313" key="12">
    <source>
        <dbReference type="Proteomes" id="UP000261812"/>
    </source>
</evidence>
<dbReference type="AlphaFoldDB" id="A0A7D6JJK7"/>
<keyword evidence="3 10" id="KW-0812">Transmembrane</keyword>
<keyword evidence="4 10" id="KW-1133">Transmembrane helix</keyword>
<keyword evidence="6 10" id="KW-0407">Ion channel</keyword>
<keyword evidence="10" id="KW-0406">Ion transport</keyword>
<proteinExistence type="inferred from homology"/>
<comment type="similarity">
    <text evidence="7 10">Belongs to the fluoride channel Fluc/FEX (TC 1.A.43) family.</text>
</comment>
<dbReference type="GO" id="GO:0140114">
    <property type="term" value="P:cellular detoxification of fluoride"/>
    <property type="evidence" value="ECO:0007669"/>
    <property type="project" value="UniProtKB-UniRule"/>
</dbReference>
<dbReference type="PANTHER" id="PTHR28259:SF1">
    <property type="entry name" value="FLUORIDE EXPORT PROTEIN 1-RELATED"/>
    <property type="match status" value="1"/>
</dbReference>
<comment type="function">
    <text evidence="9 10">Fluoride-specific ion channel. Important for reducing fluoride concentration in the cell, thus reducing its toxicity.</text>
</comment>
<organism evidence="11 12">
    <name type="scientific">Thermosynechococcus sichuanensis E542</name>
    <dbReference type="NCBI Taxonomy" id="2016101"/>
    <lineage>
        <taxon>Bacteria</taxon>
        <taxon>Bacillati</taxon>
        <taxon>Cyanobacteriota</taxon>
        <taxon>Cyanophyceae</taxon>
        <taxon>Acaryochloridales</taxon>
        <taxon>Thermosynechococcaceae</taxon>
        <taxon>Thermosynechococcus</taxon>
        <taxon>Thermosynechococcus sichuanensis</taxon>
    </lineage>
</organism>
<evidence type="ECO:0000256" key="10">
    <source>
        <dbReference type="HAMAP-Rule" id="MF_00454"/>
    </source>
</evidence>
<keyword evidence="10" id="KW-0813">Transport</keyword>
<evidence type="ECO:0000256" key="8">
    <source>
        <dbReference type="ARBA" id="ARBA00035585"/>
    </source>
</evidence>
<evidence type="ECO:0000313" key="11">
    <source>
        <dbReference type="EMBL" id="QLL29698.1"/>
    </source>
</evidence>
<evidence type="ECO:0000256" key="7">
    <source>
        <dbReference type="ARBA" id="ARBA00035120"/>
    </source>
</evidence>
<feature type="transmembrane region" description="Helical" evidence="10">
    <location>
        <begin position="32"/>
        <end position="53"/>
    </location>
</feature>
<name>A0A7D6JJK7_9CYAN</name>
<comment type="activity regulation">
    <text evidence="10">Na(+) is not transported, but it plays an essential structural role and its presence is essential for fluoride channel function.</text>
</comment>
<gene>
    <name evidence="10" type="primary">fluC</name>
    <name evidence="10" type="synonym">crcB</name>
    <name evidence="11" type="ORF">D3A95_13115</name>
</gene>
<dbReference type="GO" id="GO:0046872">
    <property type="term" value="F:metal ion binding"/>
    <property type="evidence" value="ECO:0007669"/>
    <property type="project" value="UniProtKB-KW"/>
</dbReference>
<dbReference type="GO" id="GO:0062054">
    <property type="term" value="F:fluoride channel activity"/>
    <property type="evidence" value="ECO:0007669"/>
    <property type="project" value="UniProtKB-UniRule"/>
</dbReference>
<dbReference type="HAMAP" id="MF_00454">
    <property type="entry name" value="FluC"/>
    <property type="match status" value="1"/>
</dbReference>
<dbReference type="GO" id="GO:0005886">
    <property type="term" value="C:plasma membrane"/>
    <property type="evidence" value="ECO:0007669"/>
    <property type="project" value="UniProtKB-SubCell"/>
</dbReference>
<dbReference type="PANTHER" id="PTHR28259">
    <property type="entry name" value="FLUORIDE EXPORT PROTEIN 1-RELATED"/>
    <property type="match status" value="1"/>
</dbReference>
<evidence type="ECO:0000256" key="3">
    <source>
        <dbReference type="ARBA" id="ARBA00022692"/>
    </source>
</evidence>
<evidence type="ECO:0000256" key="6">
    <source>
        <dbReference type="ARBA" id="ARBA00023303"/>
    </source>
</evidence>
<keyword evidence="5 10" id="KW-0472">Membrane</keyword>
<feature type="transmembrane region" description="Helical" evidence="10">
    <location>
        <begin position="6"/>
        <end position="25"/>
    </location>
</feature>
<protein>
    <recommendedName>
        <fullName evidence="10">Fluoride-specific ion channel FluC</fullName>
    </recommendedName>
</protein>
<keyword evidence="2 10" id="KW-1003">Cell membrane</keyword>
<dbReference type="RefSeq" id="WP_181495811.1">
    <property type="nucleotide sequence ID" value="NZ_CP032152.1"/>
</dbReference>
<evidence type="ECO:0000256" key="9">
    <source>
        <dbReference type="ARBA" id="ARBA00049940"/>
    </source>
</evidence>